<keyword evidence="3" id="KW-0449">Lipoprotein</keyword>
<keyword evidence="4" id="KW-1185">Reference proteome</keyword>
<keyword evidence="2" id="KW-0732">Signal</keyword>
<feature type="chain" id="PRO_5045590869" evidence="2">
    <location>
        <begin position="25"/>
        <end position="253"/>
    </location>
</feature>
<dbReference type="Proteomes" id="UP000599437">
    <property type="component" value="Unassembled WGS sequence"/>
</dbReference>
<dbReference type="RefSeq" id="WP_138899162.1">
    <property type="nucleotide sequence ID" value="NZ_BMVO01000021.1"/>
</dbReference>
<sequence>MRRTTVRRTAVAASALSLALLVGACGADKSADDAPESKGKNEGAAAAKPLSQAELDKLVLAEGDVKNHKVVKPLKADLAAAKIAKADKAECKPLVDATAMRTLGSPAANSMRRISVMPEKPAEDASPEEKLKAGLDAVGKAVIITDTLGSYEGEGAQEALAALRDAGKACAGGFTTIAGPDKVTYSKVAPASYTAGDEAVAFTLTADLDGETGTAQLVTVRTGNTLASFFAMSLMGKAEQPKEAIDAQLAKLG</sequence>
<evidence type="ECO:0000313" key="4">
    <source>
        <dbReference type="Proteomes" id="UP000599437"/>
    </source>
</evidence>
<organism evidence="3 4">
    <name type="scientific">Streptomyces chryseus</name>
    <dbReference type="NCBI Taxonomy" id="68186"/>
    <lineage>
        <taxon>Bacteria</taxon>
        <taxon>Bacillati</taxon>
        <taxon>Actinomycetota</taxon>
        <taxon>Actinomycetes</taxon>
        <taxon>Kitasatosporales</taxon>
        <taxon>Streptomycetaceae</taxon>
        <taxon>Streptomyces</taxon>
    </lineage>
</organism>
<dbReference type="PROSITE" id="PS51257">
    <property type="entry name" value="PROKAR_LIPOPROTEIN"/>
    <property type="match status" value="1"/>
</dbReference>
<dbReference type="EMBL" id="BMVO01000021">
    <property type="protein sequence ID" value="GHB21525.1"/>
    <property type="molecule type" value="Genomic_DNA"/>
</dbReference>
<protein>
    <submittedName>
        <fullName evidence="3">Lipoprotein</fullName>
    </submittedName>
</protein>
<gene>
    <name evidence="3" type="ORF">GCM10010346_51560</name>
</gene>
<feature type="compositionally biased region" description="Basic and acidic residues" evidence="1">
    <location>
        <begin position="29"/>
        <end position="41"/>
    </location>
</feature>
<name>A0ABQ3E157_9ACTN</name>
<feature type="signal peptide" evidence="2">
    <location>
        <begin position="1"/>
        <end position="24"/>
    </location>
</feature>
<proteinExistence type="predicted"/>
<accession>A0ABQ3E157</accession>
<evidence type="ECO:0000313" key="3">
    <source>
        <dbReference type="EMBL" id="GHB21525.1"/>
    </source>
</evidence>
<comment type="caution">
    <text evidence="3">The sequence shown here is derived from an EMBL/GenBank/DDBJ whole genome shotgun (WGS) entry which is preliminary data.</text>
</comment>
<evidence type="ECO:0000256" key="1">
    <source>
        <dbReference type="SAM" id="MobiDB-lite"/>
    </source>
</evidence>
<feature type="region of interest" description="Disordered" evidence="1">
    <location>
        <begin position="28"/>
        <end position="48"/>
    </location>
</feature>
<reference evidence="4" key="1">
    <citation type="journal article" date="2019" name="Int. J. Syst. Evol. Microbiol.">
        <title>The Global Catalogue of Microorganisms (GCM) 10K type strain sequencing project: providing services to taxonomists for standard genome sequencing and annotation.</title>
        <authorList>
            <consortium name="The Broad Institute Genomics Platform"/>
            <consortium name="The Broad Institute Genome Sequencing Center for Infectious Disease"/>
            <person name="Wu L."/>
            <person name="Ma J."/>
        </authorList>
    </citation>
    <scope>NUCLEOTIDE SEQUENCE [LARGE SCALE GENOMIC DNA]</scope>
    <source>
        <strain evidence="4">JCM 4737</strain>
    </source>
</reference>
<evidence type="ECO:0000256" key="2">
    <source>
        <dbReference type="SAM" id="SignalP"/>
    </source>
</evidence>